<name>A0A0H3HPF6_BURP2</name>
<dbReference type="EMBL" id="CP002833">
    <property type="protein sequence ID" value="AFI65948.1"/>
    <property type="molecule type" value="Genomic_DNA"/>
</dbReference>
<protein>
    <submittedName>
        <fullName evidence="1">Uncharacterized protein</fullName>
    </submittedName>
</protein>
<accession>A0A0H3HPF6</accession>
<reference evidence="1 2" key="1">
    <citation type="journal article" date="2012" name="PLoS ONE">
        <title>Evolution of Burkholderia pseudomallei in recurrent melioidosis.</title>
        <authorList>
            <person name="Hayden H.S."/>
            <person name="Lim R."/>
            <person name="Brittnacher M.J."/>
            <person name="Sims E.H."/>
            <person name="Ramage E.R."/>
            <person name="Fong C."/>
            <person name="Wu Z."/>
            <person name="Crist E."/>
            <person name="Chang J."/>
            <person name="Zhou Y."/>
            <person name="Radey M."/>
            <person name="Rohmer L."/>
            <person name="Haugen E."/>
            <person name="Gillett W."/>
            <person name="Wuthiekanun V."/>
            <person name="Peacock S.J."/>
            <person name="Kaul R."/>
            <person name="Miller S.I."/>
            <person name="Manoil C."/>
            <person name="Jacobs M.A."/>
        </authorList>
    </citation>
    <scope>NUCLEOTIDE SEQUENCE [LARGE SCALE GENOMIC DNA]</scope>
    <source>
        <strain evidence="1 2">1026b</strain>
    </source>
</reference>
<dbReference type="KEGG" id="bpz:BP1026B_I1306"/>
<gene>
    <name evidence="1" type="ordered locus">BP1026B_I1306</name>
</gene>
<sequence length="33" mass="3599">MLLCELGKTATDGQATDALQRFRDSMGKTITLL</sequence>
<evidence type="ECO:0000313" key="2">
    <source>
        <dbReference type="Proteomes" id="UP000010087"/>
    </source>
</evidence>
<dbReference type="Proteomes" id="UP000010087">
    <property type="component" value="Chromosome 1"/>
</dbReference>
<proteinExistence type="predicted"/>
<dbReference type="AlphaFoldDB" id="A0A0H3HPF6"/>
<evidence type="ECO:0000313" key="1">
    <source>
        <dbReference type="EMBL" id="AFI65948.1"/>
    </source>
</evidence>
<organism evidence="1 2">
    <name type="scientific">Burkholderia pseudomallei (strain 1026b)</name>
    <dbReference type="NCBI Taxonomy" id="884204"/>
    <lineage>
        <taxon>Bacteria</taxon>
        <taxon>Pseudomonadati</taxon>
        <taxon>Pseudomonadota</taxon>
        <taxon>Betaproteobacteria</taxon>
        <taxon>Burkholderiales</taxon>
        <taxon>Burkholderiaceae</taxon>
        <taxon>Burkholderia</taxon>
        <taxon>pseudomallei group</taxon>
    </lineage>
</organism>